<dbReference type="PANTHER" id="PTHR30483:SF6">
    <property type="entry name" value="PERIPLASMIC BINDING PROTEIN OF ABC TRANSPORTER FOR NATURAL AMINO ACIDS"/>
    <property type="match status" value="1"/>
</dbReference>
<comment type="similarity">
    <text evidence="1">Belongs to the leucine-binding protein family.</text>
</comment>
<dbReference type="InterPro" id="IPR011990">
    <property type="entry name" value="TPR-like_helical_dom_sf"/>
</dbReference>
<dbReference type="Gene3D" id="1.25.40.10">
    <property type="entry name" value="Tetratricopeptide repeat domain"/>
    <property type="match status" value="1"/>
</dbReference>
<evidence type="ECO:0000259" key="5">
    <source>
        <dbReference type="Pfam" id="PF13458"/>
    </source>
</evidence>
<dbReference type="PANTHER" id="PTHR30483">
    <property type="entry name" value="LEUCINE-SPECIFIC-BINDING PROTEIN"/>
    <property type="match status" value="1"/>
</dbReference>
<dbReference type="SUPFAM" id="SSF53822">
    <property type="entry name" value="Periplasmic binding protein-like I"/>
    <property type="match status" value="1"/>
</dbReference>
<dbReference type="Pfam" id="PF13458">
    <property type="entry name" value="Peripla_BP_6"/>
    <property type="match status" value="1"/>
</dbReference>
<evidence type="ECO:0000256" key="3">
    <source>
        <dbReference type="PROSITE-ProRule" id="PRU00339"/>
    </source>
</evidence>
<feature type="signal peptide" evidence="4">
    <location>
        <begin position="1"/>
        <end position="18"/>
    </location>
</feature>
<feature type="chain" id="PRO_5004525143" description="Leucine-binding protein domain-containing protein" evidence="4">
    <location>
        <begin position="19"/>
        <end position="624"/>
    </location>
</feature>
<name>S4W5Z2_9BACT</name>
<feature type="repeat" description="TPR" evidence="3">
    <location>
        <begin position="100"/>
        <end position="133"/>
    </location>
</feature>
<evidence type="ECO:0000313" key="6">
    <source>
        <dbReference type="EMBL" id="AGO88136.1"/>
    </source>
</evidence>
<dbReference type="AlphaFoldDB" id="S4W5Z2"/>
<dbReference type="Gene3D" id="3.40.50.2300">
    <property type="match status" value="2"/>
</dbReference>
<dbReference type="PROSITE" id="PS50005">
    <property type="entry name" value="TPR"/>
    <property type="match status" value="1"/>
</dbReference>
<proteinExistence type="inferred from homology"/>
<protein>
    <recommendedName>
        <fullName evidence="5">Leucine-binding protein domain-containing protein</fullName>
    </recommendedName>
</protein>
<dbReference type="InterPro" id="IPR028081">
    <property type="entry name" value="Leu-bd"/>
</dbReference>
<keyword evidence="3" id="KW-0802">TPR repeat</keyword>
<sequence>MKKYKSILFLLLCFPCIGQNWFQSQLIDRQFNEAVEQYNEGRYATSESILIQILDGESGTYKESSLLLLIKSQMGLNRVKSAKETSRLFFTQFPESPYMKNVMESLGDLYVNEGNYPSAYRMYHRAKKLSINANFSNKIDSKILRLIHIQLPILLLDELLTLEVDPEIRNIHLMAKANAQISKGHPDDAALTMNQVNMGQLQDTYAPIYETLLRASYEPPSPLTMVGIILPLSGDQSEMGQAFLSGFYDGENPNGISNQRLSILVEDNRSHSIKSIKIAKKLAQHDELLALICPLDHQASLVVVSALTSTDIPVILTTLQQNDLSEINPAIFQINATVSMQGKAAAHYAMNVLKLDSLAIIAPADSYGEIQTDAFIKEVDRLGGTVVATEWYSGQPKNLKRQFNNLRRIAFSLLPKEESIDEALGMEIDSLDALFDISAEDFFDLPKPKQKRMSSSDSTKIVLNTIQGIYLPIRKNELEFIGPQLPMYNLNAKIIGNENWQDQKILRKDNIGPHLKDLSIITNFNAPSLDTTGYSEDVLASYYQGLNTAHLLTQLNLKTRSRKSMIQSLESVDLYSGTGFYYSPDPTNPHVNAAFQILEFNGNELIFQGVFYGDSLRLVPLQYP</sequence>
<reference evidence="6" key="1">
    <citation type="journal article" date="2014" name="ISME J.">
        <title>Genomic properties of Marine Group A bacteria indicate a role in the marine sulfur cycle.</title>
        <authorList>
            <person name="Wright J.J."/>
            <person name="Mewis K."/>
            <person name="Hanson N.W."/>
            <person name="Konwar K.M."/>
            <person name="Maas K.R."/>
            <person name="Hallam S.J."/>
        </authorList>
    </citation>
    <scope>NUCLEOTIDE SEQUENCE</scope>
</reference>
<dbReference type="InterPro" id="IPR028082">
    <property type="entry name" value="Peripla_BP_I"/>
</dbReference>
<feature type="domain" description="Leucine-binding protein" evidence="5">
    <location>
        <begin position="226"/>
        <end position="403"/>
    </location>
</feature>
<evidence type="ECO:0000256" key="1">
    <source>
        <dbReference type="ARBA" id="ARBA00010062"/>
    </source>
</evidence>
<keyword evidence="2 4" id="KW-0732">Signal</keyword>
<evidence type="ECO:0000256" key="2">
    <source>
        <dbReference type="ARBA" id="ARBA00022729"/>
    </source>
</evidence>
<dbReference type="InterPro" id="IPR051010">
    <property type="entry name" value="BCAA_transport"/>
</dbReference>
<evidence type="ECO:0000256" key="4">
    <source>
        <dbReference type="SAM" id="SignalP"/>
    </source>
</evidence>
<accession>S4W5Z2</accession>
<dbReference type="EMBL" id="KF170425">
    <property type="protein sequence ID" value="AGO88136.1"/>
    <property type="molecule type" value="Genomic_DNA"/>
</dbReference>
<dbReference type="InterPro" id="IPR019734">
    <property type="entry name" value="TPR_rpt"/>
</dbReference>
<organism evidence="6">
    <name type="scientific">uncultured bacterium 413004-H17</name>
    <dbReference type="NCBI Taxonomy" id="1343843"/>
    <lineage>
        <taxon>Bacteria</taxon>
        <taxon>environmental samples</taxon>
    </lineage>
</organism>